<evidence type="ECO:0000313" key="2">
    <source>
        <dbReference type="EMBL" id="MBA4666315.1"/>
    </source>
</evidence>
<dbReference type="EMBL" id="GISG01231249">
    <property type="protein sequence ID" value="MBA4666313.1"/>
    <property type="molecule type" value="Transcribed_RNA"/>
</dbReference>
<organism evidence="2">
    <name type="scientific">Opuntia streptacantha</name>
    <name type="common">Prickly pear cactus</name>
    <name type="synonym">Opuntia cardona</name>
    <dbReference type="NCBI Taxonomy" id="393608"/>
    <lineage>
        <taxon>Eukaryota</taxon>
        <taxon>Viridiplantae</taxon>
        <taxon>Streptophyta</taxon>
        <taxon>Embryophyta</taxon>
        <taxon>Tracheophyta</taxon>
        <taxon>Spermatophyta</taxon>
        <taxon>Magnoliopsida</taxon>
        <taxon>eudicotyledons</taxon>
        <taxon>Gunneridae</taxon>
        <taxon>Pentapetalae</taxon>
        <taxon>Caryophyllales</taxon>
        <taxon>Cactineae</taxon>
        <taxon>Cactaceae</taxon>
        <taxon>Opuntioideae</taxon>
        <taxon>Opuntia</taxon>
    </lineage>
</organism>
<feature type="compositionally biased region" description="Low complexity" evidence="1">
    <location>
        <begin position="1"/>
        <end position="15"/>
    </location>
</feature>
<protein>
    <submittedName>
        <fullName evidence="2">Uncharacterized protein</fullName>
    </submittedName>
</protein>
<dbReference type="EMBL" id="GISG01231264">
    <property type="protein sequence ID" value="MBA4666316.1"/>
    <property type="molecule type" value="Transcribed_RNA"/>
</dbReference>
<accession>A0A7C9AI99</accession>
<dbReference type="EMBL" id="GISG01231266">
    <property type="protein sequence ID" value="MBA4666318.1"/>
    <property type="molecule type" value="Transcribed_RNA"/>
</dbReference>
<sequence length="100" mass="11424">MGNITTSTPTTLTPSEEVRRHHQTTGNAPKKTKEKKDVVTLTMVLLKCGVCDFLPTTTTLTQFKPDCLSRSKFQHNYKHRSSKYSRLHLQHALTHHKPIL</sequence>
<name>A0A7C9AI99_OPUST</name>
<reference evidence="2" key="2">
    <citation type="submission" date="2020-07" db="EMBL/GenBank/DDBJ databases">
        <authorList>
            <person name="Vera ALvarez R."/>
            <person name="Arias-Moreno D.M."/>
            <person name="Jimenez-Jacinto V."/>
            <person name="Jimenez-Bremont J.F."/>
            <person name="Swaminathan K."/>
            <person name="Moose S.P."/>
            <person name="Guerrero-Gonzalez M.L."/>
            <person name="Marino-Ramirez L."/>
            <person name="Landsman D."/>
            <person name="Rodriguez-Kessler M."/>
            <person name="Delgado-Sanchez P."/>
        </authorList>
    </citation>
    <scope>NUCLEOTIDE SEQUENCE</scope>
    <source>
        <tissue evidence="2">Cladode</tissue>
    </source>
</reference>
<dbReference type="EMBL" id="GISG01231255">
    <property type="protein sequence ID" value="MBA4666314.1"/>
    <property type="molecule type" value="Transcribed_RNA"/>
</dbReference>
<dbReference type="AlphaFoldDB" id="A0A7C9AI99"/>
<evidence type="ECO:0000256" key="1">
    <source>
        <dbReference type="SAM" id="MobiDB-lite"/>
    </source>
</evidence>
<feature type="region of interest" description="Disordered" evidence="1">
    <location>
        <begin position="1"/>
        <end position="36"/>
    </location>
</feature>
<dbReference type="EMBL" id="GISG01231261">
    <property type="protein sequence ID" value="MBA4666315.1"/>
    <property type="molecule type" value="Transcribed_RNA"/>
</dbReference>
<dbReference type="EMBL" id="GISG01231265">
    <property type="protein sequence ID" value="MBA4666317.1"/>
    <property type="molecule type" value="Transcribed_RNA"/>
</dbReference>
<reference evidence="2" key="1">
    <citation type="journal article" date="2013" name="J. Plant Res.">
        <title>Effect of fungi and light on seed germination of three Opuntia species from semiarid lands of central Mexico.</title>
        <authorList>
            <person name="Delgado-Sanchez P."/>
            <person name="Jimenez-Bremont J.F."/>
            <person name="Guerrero-Gonzalez Mde L."/>
            <person name="Flores J."/>
        </authorList>
    </citation>
    <scope>NUCLEOTIDE SEQUENCE</scope>
    <source>
        <tissue evidence="2">Cladode</tissue>
    </source>
</reference>
<proteinExistence type="predicted"/>